<accession>D2QYL6</accession>
<feature type="transmembrane region" description="Helical" evidence="2">
    <location>
        <begin position="137"/>
        <end position="156"/>
    </location>
</feature>
<protein>
    <submittedName>
        <fullName evidence="3">Uncharacterized protein</fullName>
    </submittedName>
</protein>
<sequence>MNTKDLSAIQEELAQLRARVAQLEEEQQSKTEVSSAWTKEYYLTYYATTGFFLGMIAALASLMFNAVGSLAIGQHPMQIIKVYLTFGLGERALDPTLETGLILAIGCCLYIATGALLGALFQVVLSRIKQAEQLVPRLLIASGLGMAVWVVNYYLLLSWLQPLMFGGNWILTEIPVGVAILTHLVFGWTMALLYPMGKFVPYSTSLEK</sequence>
<keyword evidence="2" id="KW-1133">Transmembrane helix</keyword>
<keyword evidence="4" id="KW-1185">Reference proteome</keyword>
<dbReference type="AlphaFoldDB" id="D2QYL6"/>
<dbReference type="OrthoDB" id="260679at2"/>
<keyword evidence="1" id="KW-0175">Coiled coil</keyword>
<proteinExistence type="predicted"/>
<dbReference type="KEGG" id="psl:Psta_3514"/>
<dbReference type="Proteomes" id="UP000001887">
    <property type="component" value="Chromosome"/>
</dbReference>
<dbReference type="STRING" id="530564.Psta_3514"/>
<dbReference type="HOGENOM" id="CLU_1123354_0_0_0"/>
<gene>
    <name evidence="3" type="ordered locus">Psta_3514</name>
</gene>
<dbReference type="EMBL" id="CP001848">
    <property type="protein sequence ID" value="ADB18175.1"/>
    <property type="molecule type" value="Genomic_DNA"/>
</dbReference>
<reference evidence="3 4" key="1">
    <citation type="journal article" date="2009" name="Stand. Genomic Sci.">
        <title>Complete genome sequence of Pirellula staleyi type strain (ATCC 27377).</title>
        <authorList>
            <person name="Clum A."/>
            <person name="Tindall B.J."/>
            <person name="Sikorski J."/>
            <person name="Ivanova N."/>
            <person name="Mavrommatis K."/>
            <person name="Lucas S."/>
            <person name="Glavina del Rio T."/>
            <person name="Nolan M."/>
            <person name="Chen F."/>
            <person name="Tice H."/>
            <person name="Pitluck S."/>
            <person name="Cheng J.F."/>
            <person name="Chertkov O."/>
            <person name="Brettin T."/>
            <person name="Han C."/>
            <person name="Detter J.C."/>
            <person name="Kuske C."/>
            <person name="Bruce D."/>
            <person name="Goodwin L."/>
            <person name="Ovchinikova G."/>
            <person name="Pati A."/>
            <person name="Mikhailova N."/>
            <person name="Chen A."/>
            <person name="Palaniappan K."/>
            <person name="Land M."/>
            <person name="Hauser L."/>
            <person name="Chang Y.J."/>
            <person name="Jeffries C.D."/>
            <person name="Chain P."/>
            <person name="Rohde M."/>
            <person name="Goker M."/>
            <person name="Bristow J."/>
            <person name="Eisen J.A."/>
            <person name="Markowitz V."/>
            <person name="Hugenholtz P."/>
            <person name="Kyrpides N.C."/>
            <person name="Klenk H.P."/>
            <person name="Lapidus A."/>
        </authorList>
    </citation>
    <scope>NUCLEOTIDE SEQUENCE [LARGE SCALE GENOMIC DNA]</scope>
    <source>
        <strain evidence="4">ATCC 27377 / DSM 6068 / ICPB 4128</strain>
    </source>
</reference>
<dbReference type="eggNOG" id="ENOG5032X94">
    <property type="taxonomic scope" value="Bacteria"/>
</dbReference>
<feature type="transmembrane region" description="Helical" evidence="2">
    <location>
        <begin position="101"/>
        <end position="125"/>
    </location>
</feature>
<keyword evidence="2" id="KW-0812">Transmembrane</keyword>
<evidence type="ECO:0000256" key="1">
    <source>
        <dbReference type="SAM" id="Coils"/>
    </source>
</evidence>
<evidence type="ECO:0000313" key="4">
    <source>
        <dbReference type="Proteomes" id="UP000001887"/>
    </source>
</evidence>
<name>D2QYL6_PIRSD</name>
<feature type="coiled-coil region" evidence="1">
    <location>
        <begin position="6"/>
        <end position="33"/>
    </location>
</feature>
<feature type="transmembrane region" description="Helical" evidence="2">
    <location>
        <begin position="43"/>
        <end position="67"/>
    </location>
</feature>
<keyword evidence="2" id="KW-0472">Membrane</keyword>
<evidence type="ECO:0000313" key="3">
    <source>
        <dbReference type="EMBL" id="ADB18175.1"/>
    </source>
</evidence>
<feature type="transmembrane region" description="Helical" evidence="2">
    <location>
        <begin position="176"/>
        <end position="194"/>
    </location>
</feature>
<organism evidence="3 4">
    <name type="scientific">Pirellula staleyi (strain ATCC 27377 / DSM 6068 / ICPB 4128)</name>
    <name type="common">Pirella staleyi</name>
    <dbReference type="NCBI Taxonomy" id="530564"/>
    <lineage>
        <taxon>Bacteria</taxon>
        <taxon>Pseudomonadati</taxon>
        <taxon>Planctomycetota</taxon>
        <taxon>Planctomycetia</taxon>
        <taxon>Pirellulales</taxon>
        <taxon>Pirellulaceae</taxon>
        <taxon>Pirellula</taxon>
    </lineage>
</organism>
<evidence type="ECO:0000256" key="2">
    <source>
        <dbReference type="SAM" id="Phobius"/>
    </source>
</evidence>